<feature type="transmembrane region" description="Helical" evidence="1">
    <location>
        <begin position="83"/>
        <end position="101"/>
    </location>
</feature>
<gene>
    <name evidence="2" type="ordered locus">VIT_19s0027g00530</name>
</gene>
<dbReference type="ExpressionAtlas" id="D7SWY4">
    <property type="expression patterns" value="baseline"/>
</dbReference>
<keyword evidence="1" id="KW-1133">Transmembrane helix</keyword>
<dbReference type="HOGENOM" id="CLU_2188798_0_0_1"/>
<organism evidence="2 3">
    <name type="scientific">Vitis vinifera</name>
    <name type="common">Grape</name>
    <dbReference type="NCBI Taxonomy" id="29760"/>
    <lineage>
        <taxon>Eukaryota</taxon>
        <taxon>Viridiplantae</taxon>
        <taxon>Streptophyta</taxon>
        <taxon>Embryophyta</taxon>
        <taxon>Tracheophyta</taxon>
        <taxon>Spermatophyta</taxon>
        <taxon>Magnoliopsida</taxon>
        <taxon>eudicotyledons</taxon>
        <taxon>Gunneridae</taxon>
        <taxon>Pentapetalae</taxon>
        <taxon>rosids</taxon>
        <taxon>Vitales</taxon>
        <taxon>Vitaceae</taxon>
        <taxon>Viteae</taxon>
        <taxon>Vitis</taxon>
    </lineage>
</organism>
<dbReference type="PANTHER" id="PTHR35918">
    <property type="entry name" value="OS06G0674800 PROTEIN"/>
    <property type="match status" value="1"/>
</dbReference>
<protein>
    <submittedName>
        <fullName evidence="2">Uncharacterized protein</fullName>
    </submittedName>
</protein>
<evidence type="ECO:0000313" key="3">
    <source>
        <dbReference type="Proteomes" id="UP000009183"/>
    </source>
</evidence>
<keyword evidence="1" id="KW-0472">Membrane</keyword>
<dbReference type="InterPro" id="IPR044953">
    <property type="entry name" value="At1g04390-like"/>
</dbReference>
<keyword evidence="1" id="KW-0812">Transmembrane</keyword>
<evidence type="ECO:0000313" key="2">
    <source>
        <dbReference type="EMBL" id="CBI21784.3"/>
    </source>
</evidence>
<dbReference type="PaxDb" id="29760-VIT_19s0027g00530.t01"/>
<evidence type="ECO:0000256" key="1">
    <source>
        <dbReference type="SAM" id="Phobius"/>
    </source>
</evidence>
<dbReference type="Proteomes" id="UP000009183">
    <property type="component" value="Chromosome 19"/>
</dbReference>
<proteinExistence type="predicted"/>
<dbReference type="PANTHER" id="PTHR35918:SF1">
    <property type="entry name" value="BTB DOMAIN-CONTAINING PROTEIN"/>
    <property type="match status" value="1"/>
</dbReference>
<dbReference type="AlphaFoldDB" id="D7SWY4"/>
<name>D7SWY4_VITVI</name>
<dbReference type="InParanoid" id="D7SWY4"/>
<dbReference type="EMBL" id="FN595234">
    <property type="protein sequence ID" value="CBI21784.3"/>
    <property type="molecule type" value="Genomic_DNA"/>
</dbReference>
<sequence>MSKRGGVGNNQAITDRLLTCRQRLYSSLNFGFSSYDDKERKWRCPDIEMQKHVLHSIGAFLGFISADTCQHPLVKMPVSLSKLLYIFYFSQVFFVCIVIIWNGQAPFSL</sequence>
<accession>D7SWY4</accession>
<reference evidence="3" key="1">
    <citation type="journal article" date="2007" name="Nature">
        <title>The grapevine genome sequence suggests ancestral hexaploidization in major angiosperm phyla.</title>
        <authorList>
            <consortium name="The French-Italian Public Consortium for Grapevine Genome Characterization."/>
            <person name="Jaillon O."/>
            <person name="Aury J.-M."/>
            <person name="Noel B."/>
            <person name="Policriti A."/>
            <person name="Clepet C."/>
            <person name="Casagrande A."/>
            <person name="Choisne N."/>
            <person name="Aubourg S."/>
            <person name="Vitulo N."/>
            <person name="Jubin C."/>
            <person name="Vezzi A."/>
            <person name="Legeai F."/>
            <person name="Hugueney P."/>
            <person name="Dasilva C."/>
            <person name="Horner D."/>
            <person name="Mica E."/>
            <person name="Jublot D."/>
            <person name="Poulain J."/>
            <person name="Bruyere C."/>
            <person name="Billault A."/>
            <person name="Segurens B."/>
            <person name="Gouyvenoux M."/>
            <person name="Ugarte E."/>
            <person name="Cattonaro F."/>
            <person name="Anthouard V."/>
            <person name="Vico V."/>
            <person name="Del Fabbro C."/>
            <person name="Alaux M."/>
            <person name="Di Gaspero G."/>
            <person name="Dumas V."/>
            <person name="Felice N."/>
            <person name="Paillard S."/>
            <person name="Juman I."/>
            <person name="Moroldo M."/>
            <person name="Scalabrin S."/>
            <person name="Canaguier A."/>
            <person name="Le Clainche I."/>
            <person name="Malacrida G."/>
            <person name="Durand E."/>
            <person name="Pesole G."/>
            <person name="Laucou V."/>
            <person name="Chatelet P."/>
            <person name="Merdinoglu D."/>
            <person name="Delledonne M."/>
            <person name="Pezzotti M."/>
            <person name="Lecharny A."/>
            <person name="Scarpelli C."/>
            <person name="Artiguenave F."/>
            <person name="Pe M.E."/>
            <person name="Valle G."/>
            <person name="Morgante M."/>
            <person name="Caboche M."/>
            <person name="Adam-Blondon A.-F."/>
            <person name="Weissenbach J."/>
            <person name="Quetier F."/>
            <person name="Wincker P."/>
        </authorList>
    </citation>
    <scope>NUCLEOTIDE SEQUENCE [LARGE SCALE GENOMIC DNA]</scope>
    <source>
        <strain evidence="3">cv. Pinot noir / PN40024</strain>
    </source>
</reference>
<keyword evidence="3" id="KW-1185">Reference proteome</keyword>